<keyword evidence="1" id="KW-0472">Membrane</keyword>
<sequence length="178" mass="19167">MNETIGLAAEAIASGPATVAPASFDGHGWLVVVNLWIMTAACALATMMVVDLARRAWARRREDRLDHPVTIWRLTALAFSAGIALRAGAEAVTIWGWDPLDPVGTAKFLLAKRLIDPVAMMFGLSGLALSYLSARGMVEQLRKRPFPIDFWASLPMLKRPAAVLFLSGVAAVGVVVTR</sequence>
<comment type="caution">
    <text evidence="2">The sequence shown here is derived from an EMBL/GenBank/DDBJ whole genome shotgun (WGS) entry which is preliminary data.</text>
</comment>
<feature type="transmembrane region" description="Helical" evidence="1">
    <location>
        <begin position="29"/>
        <end position="50"/>
    </location>
</feature>
<evidence type="ECO:0000256" key="1">
    <source>
        <dbReference type="SAM" id="Phobius"/>
    </source>
</evidence>
<dbReference type="Proteomes" id="UP000262699">
    <property type="component" value="Unassembled WGS sequence"/>
</dbReference>
<evidence type="ECO:0000313" key="2">
    <source>
        <dbReference type="EMBL" id="HCB76203.1"/>
    </source>
</evidence>
<feature type="transmembrane region" description="Helical" evidence="1">
    <location>
        <begin position="117"/>
        <end position="138"/>
    </location>
</feature>
<keyword evidence="1" id="KW-1133">Transmembrane helix</keyword>
<accession>A0A3D0WEK8</accession>
<keyword evidence="1" id="KW-0812">Transmembrane</keyword>
<reference evidence="2 3" key="1">
    <citation type="journal article" date="2018" name="Nat. Biotechnol.">
        <title>A standardized bacterial taxonomy based on genome phylogeny substantially revises the tree of life.</title>
        <authorList>
            <person name="Parks D.H."/>
            <person name="Chuvochina M."/>
            <person name="Waite D.W."/>
            <person name="Rinke C."/>
            <person name="Skarshewski A."/>
            <person name="Chaumeil P.A."/>
            <person name="Hugenholtz P."/>
        </authorList>
    </citation>
    <scope>NUCLEOTIDE SEQUENCE [LARGE SCALE GENOMIC DNA]</scope>
    <source>
        <strain evidence="2">UBA9015</strain>
    </source>
</reference>
<dbReference type="AlphaFoldDB" id="A0A3D0WEK8"/>
<protein>
    <recommendedName>
        <fullName evidence="4">DUF2214 domain-containing protein</fullName>
    </recommendedName>
</protein>
<name>A0A3D0WEK8_9SPHN</name>
<organism evidence="2 3">
    <name type="scientific">Sphingomonas bacterium</name>
    <dbReference type="NCBI Taxonomy" id="1895847"/>
    <lineage>
        <taxon>Bacteria</taxon>
        <taxon>Pseudomonadati</taxon>
        <taxon>Pseudomonadota</taxon>
        <taxon>Alphaproteobacteria</taxon>
        <taxon>Sphingomonadales</taxon>
        <taxon>Sphingomonadaceae</taxon>
        <taxon>Sphingomonas</taxon>
    </lineage>
</organism>
<feature type="transmembrane region" description="Helical" evidence="1">
    <location>
        <begin position="71"/>
        <end position="97"/>
    </location>
</feature>
<proteinExistence type="predicted"/>
<evidence type="ECO:0000313" key="3">
    <source>
        <dbReference type="Proteomes" id="UP000262699"/>
    </source>
</evidence>
<evidence type="ECO:0008006" key="4">
    <source>
        <dbReference type="Google" id="ProtNLM"/>
    </source>
</evidence>
<gene>
    <name evidence="2" type="ORF">DEP91_08515</name>
</gene>
<dbReference type="EMBL" id="DOYJ01000237">
    <property type="protein sequence ID" value="HCB76203.1"/>
    <property type="molecule type" value="Genomic_DNA"/>
</dbReference>